<dbReference type="Pfam" id="PF25600">
    <property type="entry name" value="TRIM_CC"/>
    <property type="match status" value="1"/>
</dbReference>
<dbReference type="GO" id="GO:0045087">
    <property type="term" value="P:innate immune response"/>
    <property type="evidence" value="ECO:0007669"/>
    <property type="project" value="UniProtKB-KW"/>
</dbReference>
<dbReference type="SUPFAM" id="SSF57850">
    <property type="entry name" value="RING/U-box"/>
    <property type="match status" value="1"/>
</dbReference>
<dbReference type="InterPro" id="IPR001870">
    <property type="entry name" value="B30.2/SPRY"/>
</dbReference>
<evidence type="ECO:0000256" key="6">
    <source>
        <dbReference type="PROSITE-ProRule" id="PRU00024"/>
    </source>
</evidence>
<proteinExistence type="predicted"/>
<dbReference type="Gene3D" id="3.30.40.10">
    <property type="entry name" value="Zinc/RING finger domain, C3HC4 (zinc finger)"/>
    <property type="match status" value="1"/>
</dbReference>
<name>A0A401RTE2_CHIPU</name>
<dbReference type="SUPFAM" id="SSF57845">
    <property type="entry name" value="B-box zinc-binding domain"/>
    <property type="match status" value="1"/>
</dbReference>
<evidence type="ECO:0000256" key="5">
    <source>
        <dbReference type="ARBA" id="ARBA00022859"/>
    </source>
</evidence>
<dbReference type="InterPro" id="IPR058030">
    <property type="entry name" value="TRIM8/14/16/25/29/45/65_CC"/>
</dbReference>
<dbReference type="Proteomes" id="UP000287033">
    <property type="component" value="Unassembled WGS sequence"/>
</dbReference>
<keyword evidence="5" id="KW-0391">Immunity</keyword>
<evidence type="ECO:0000256" key="3">
    <source>
        <dbReference type="ARBA" id="ARBA00022771"/>
    </source>
</evidence>
<feature type="coiled-coil region" evidence="7">
    <location>
        <begin position="184"/>
        <end position="294"/>
    </location>
</feature>
<evidence type="ECO:0000313" key="11">
    <source>
        <dbReference type="EMBL" id="GCC21419.1"/>
    </source>
</evidence>
<keyword evidence="7" id="KW-0175">Coiled coil</keyword>
<dbReference type="PROSITE" id="PS00518">
    <property type="entry name" value="ZF_RING_1"/>
    <property type="match status" value="1"/>
</dbReference>
<keyword evidence="1" id="KW-0399">Innate immunity</keyword>
<gene>
    <name evidence="11" type="ORF">chiPu_0019889</name>
</gene>
<dbReference type="InterPro" id="IPR001841">
    <property type="entry name" value="Znf_RING"/>
</dbReference>
<dbReference type="PANTHER" id="PTHR25465">
    <property type="entry name" value="B-BOX DOMAIN CONTAINING"/>
    <property type="match status" value="1"/>
</dbReference>
<dbReference type="AlphaFoldDB" id="A0A401RTE2"/>
<evidence type="ECO:0000259" key="9">
    <source>
        <dbReference type="PROSITE" id="PS50119"/>
    </source>
</evidence>
<dbReference type="SMART" id="SM00184">
    <property type="entry name" value="RING"/>
    <property type="match status" value="1"/>
</dbReference>
<evidence type="ECO:0000256" key="4">
    <source>
        <dbReference type="ARBA" id="ARBA00022833"/>
    </source>
</evidence>
<dbReference type="OMA" id="YNICFRH"/>
<dbReference type="InterPro" id="IPR051051">
    <property type="entry name" value="E3_ubiq-ligase_TRIM/RNF"/>
</dbReference>
<dbReference type="Gene3D" id="2.60.120.920">
    <property type="match status" value="1"/>
</dbReference>
<reference evidence="11 12" key="1">
    <citation type="journal article" date="2018" name="Nat. Ecol. Evol.">
        <title>Shark genomes provide insights into elasmobranch evolution and the origin of vertebrates.</title>
        <authorList>
            <person name="Hara Y"/>
            <person name="Yamaguchi K"/>
            <person name="Onimaru K"/>
            <person name="Kadota M"/>
            <person name="Koyanagi M"/>
            <person name="Keeley SD"/>
            <person name="Tatsumi K"/>
            <person name="Tanaka K"/>
            <person name="Motone F"/>
            <person name="Kageyama Y"/>
            <person name="Nozu R"/>
            <person name="Adachi N"/>
            <person name="Nishimura O"/>
            <person name="Nakagawa R"/>
            <person name="Tanegashima C"/>
            <person name="Kiyatake I"/>
            <person name="Matsumoto R"/>
            <person name="Murakumo K"/>
            <person name="Nishida K"/>
            <person name="Terakita A"/>
            <person name="Kuratani S"/>
            <person name="Sato K"/>
            <person name="Hyodo S Kuraku.S."/>
        </authorList>
    </citation>
    <scope>NUCLEOTIDE SEQUENCE [LARGE SCALE GENOMIC DNA]</scope>
</reference>
<dbReference type="PROSITE" id="PS50089">
    <property type="entry name" value="ZF_RING_2"/>
    <property type="match status" value="1"/>
</dbReference>
<dbReference type="InterPro" id="IPR043136">
    <property type="entry name" value="B30.2/SPRY_sf"/>
</dbReference>
<dbReference type="Pfam" id="PF13765">
    <property type="entry name" value="PRY"/>
    <property type="match status" value="1"/>
</dbReference>
<dbReference type="STRING" id="137246.A0A401RTE2"/>
<dbReference type="InterPro" id="IPR003877">
    <property type="entry name" value="SPRY_dom"/>
</dbReference>
<dbReference type="PRINTS" id="PR01407">
    <property type="entry name" value="BUTYPHLNCDUF"/>
</dbReference>
<dbReference type="GO" id="GO:0005737">
    <property type="term" value="C:cytoplasm"/>
    <property type="evidence" value="ECO:0007669"/>
    <property type="project" value="UniProtKB-ARBA"/>
</dbReference>
<dbReference type="CDD" id="cd19769">
    <property type="entry name" value="Bbox2_TRIM16-like"/>
    <property type="match status" value="1"/>
</dbReference>
<dbReference type="InterPro" id="IPR006574">
    <property type="entry name" value="PRY"/>
</dbReference>
<comment type="caution">
    <text evidence="11">The sequence shown here is derived from an EMBL/GenBank/DDBJ whole genome shotgun (WGS) entry which is preliminary data.</text>
</comment>
<evidence type="ECO:0008006" key="13">
    <source>
        <dbReference type="Google" id="ProtNLM"/>
    </source>
</evidence>
<dbReference type="InterPro" id="IPR000315">
    <property type="entry name" value="Znf_B-box"/>
</dbReference>
<dbReference type="SMART" id="SM00336">
    <property type="entry name" value="BBOX"/>
    <property type="match status" value="2"/>
</dbReference>
<organism evidence="11 12">
    <name type="scientific">Chiloscyllium punctatum</name>
    <name type="common">Brownbanded bambooshark</name>
    <name type="synonym">Hemiscyllium punctatum</name>
    <dbReference type="NCBI Taxonomy" id="137246"/>
    <lineage>
        <taxon>Eukaryota</taxon>
        <taxon>Metazoa</taxon>
        <taxon>Chordata</taxon>
        <taxon>Craniata</taxon>
        <taxon>Vertebrata</taxon>
        <taxon>Chondrichthyes</taxon>
        <taxon>Elasmobranchii</taxon>
        <taxon>Galeomorphii</taxon>
        <taxon>Galeoidea</taxon>
        <taxon>Orectolobiformes</taxon>
        <taxon>Hemiscylliidae</taxon>
        <taxon>Chiloscyllium</taxon>
    </lineage>
</organism>
<keyword evidence="3 6" id="KW-0863">Zinc-finger</keyword>
<dbReference type="EMBL" id="BEZZ01002215">
    <property type="protein sequence ID" value="GCC21419.1"/>
    <property type="molecule type" value="Genomic_DNA"/>
</dbReference>
<dbReference type="GO" id="GO:0008270">
    <property type="term" value="F:zinc ion binding"/>
    <property type="evidence" value="ECO:0007669"/>
    <property type="project" value="UniProtKB-KW"/>
</dbReference>
<dbReference type="InterPro" id="IPR017907">
    <property type="entry name" value="Znf_RING_CS"/>
</dbReference>
<keyword evidence="12" id="KW-1185">Reference proteome</keyword>
<dbReference type="Gene3D" id="4.10.830.40">
    <property type="match status" value="1"/>
</dbReference>
<dbReference type="SMART" id="SM00589">
    <property type="entry name" value="PRY"/>
    <property type="match status" value="1"/>
</dbReference>
<feature type="domain" description="B30.2/SPRY" evidence="10">
    <location>
        <begin position="377"/>
        <end position="569"/>
    </location>
</feature>
<dbReference type="PANTHER" id="PTHR25465:SF14">
    <property type="entry name" value="E3 UBIQUITIN-PROTEIN LIGASE TRIM65"/>
    <property type="match status" value="1"/>
</dbReference>
<dbReference type="CDD" id="cd16040">
    <property type="entry name" value="SPRY_PRY_SNTX"/>
    <property type="match status" value="1"/>
</dbReference>
<feature type="domain" description="B box-type" evidence="9">
    <location>
        <begin position="147"/>
        <end position="187"/>
    </location>
</feature>
<dbReference type="InterPro" id="IPR003879">
    <property type="entry name" value="Butyrophylin_SPRY"/>
</dbReference>
<evidence type="ECO:0000256" key="7">
    <source>
        <dbReference type="SAM" id="Coils"/>
    </source>
</evidence>
<dbReference type="SUPFAM" id="SSF49899">
    <property type="entry name" value="Concanavalin A-like lectins/glucanases"/>
    <property type="match status" value="1"/>
</dbReference>
<dbReference type="Pfam" id="PF00622">
    <property type="entry name" value="SPRY"/>
    <property type="match status" value="1"/>
</dbReference>
<keyword evidence="2" id="KW-0479">Metal-binding</keyword>
<evidence type="ECO:0000256" key="1">
    <source>
        <dbReference type="ARBA" id="ARBA00022588"/>
    </source>
</evidence>
<accession>A0A401RTE2</accession>
<dbReference type="PROSITE" id="PS50119">
    <property type="entry name" value="ZF_BBOX"/>
    <property type="match status" value="1"/>
</dbReference>
<dbReference type="InterPro" id="IPR013083">
    <property type="entry name" value="Znf_RING/FYVE/PHD"/>
</dbReference>
<dbReference type="Gene3D" id="3.30.160.60">
    <property type="entry name" value="Classic Zinc Finger"/>
    <property type="match status" value="1"/>
</dbReference>
<keyword evidence="4" id="KW-0862">Zinc</keyword>
<dbReference type="Pfam" id="PF00643">
    <property type="entry name" value="zf-B_box"/>
    <property type="match status" value="1"/>
</dbReference>
<protein>
    <recommendedName>
        <fullName evidence="13">RING-type E3 ubiquitin transferase</fullName>
    </recommendedName>
</protein>
<dbReference type="InterPro" id="IPR013320">
    <property type="entry name" value="ConA-like_dom_sf"/>
</dbReference>
<evidence type="ECO:0000259" key="8">
    <source>
        <dbReference type="PROSITE" id="PS50089"/>
    </source>
</evidence>
<dbReference type="OrthoDB" id="6270329at2759"/>
<sequence>MAVSKVSISEAKLACAICLDLLKSPATIPCGHNFCMECIGRCWHQEGGSETFRCPQCRETFSSRPSLSKNTILCEIVEDFSHADPACASREAVTSQGVLCDFCTDEKLEAVKSCVVCMASYCEVHLQPHSNNPVFSDHRLIDPVRDIERRKCPSHRKPLEVFCRTDQKCVCCLCAINEHRQHETVSVEEQVGELKKELHEQQTEVDKQLLETTEEIGKLQQKADSIKGMVLQVKHHTRNKCAELVKTIERAQKDVLRYLDGEEEAVLSRVEESMKLLRITLAGLQDSKQQLQAALESDDSLFVLQEHWRLNKPVHPVPISHCEADVNFSTVENAMTELSNHIAGQLHSCFNPHLEGEVSKDNEKEISTSPAIVYPMETKADLDSKQKADYVQHALRLTFDLNTAHKHLLLSDDNCTVTDVDPESVPYPEHPDRFSNFPQVLCAESLSGGRCYWEVEISGHWAGIGVTYRGIKRKGSNMCSLIGRNSLSWCLLYSNSKYSALHNKQEVSLQSGRYQRIGIYLDYPEGTLDFYGIDNTMSLIHRFKTEFTEPVYPAFWVFLGTSLRICWLD</sequence>
<feature type="domain" description="RING-type" evidence="8">
    <location>
        <begin position="15"/>
        <end position="58"/>
    </location>
</feature>
<evidence type="ECO:0000259" key="10">
    <source>
        <dbReference type="PROSITE" id="PS50188"/>
    </source>
</evidence>
<dbReference type="Pfam" id="PF15227">
    <property type="entry name" value="zf-C3HC4_4"/>
    <property type="match status" value="1"/>
</dbReference>
<evidence type="ECO:0000256" key="2">
    <source>
        <dbReference type="ARBA" id="ARBA00022723"/>
    </source>
</evidence>
<evidence type="ECO:0000313" key="12">
    <source>
        <dbReference type="Proteomes" id="UP000287033"/>
    </source>
</evidence>
<dbReference type="PROSITE" id="PS50188">
    <property type="entry name" value="B302_SPRY"/>
    <property type="match status" value="1"/>
</dbReference>
<dbReference type="SMART" id="SM00449">
    <property type="entry name" value="SPRY"/>
    <property type="match status" value="1"/>
</dbReference>